<proteinExistence type="predicted"/>
<comment type="caution">
    <text evidence="1">The sequence shown here is derived from an EMBL/GenBank/DDBJ whole genome shotgun (WGS) entry which is preliminary data.</text>
</comment>
<reference evidence="1" key="1">
    <citation type="submission" date="2019-04" db="EMBL/GenBank/DDBJ databases">
        <title>Microbes associate with the intestines of laboratory mice.</title>
        <authorList>
            <person name="Navarre W."/>
            <person name="Wong E."/>
            <person name="Huang K."/>
            <person name="Tropini C."/>
            <person name="Ng K."/>
            <person name="Yu B."/>
        </authorList>
    </citation>
    <scope>NUCLEOTIDE SEQUENCE</scope>
    <source>
        <strain evidence="1">NM01_1-7b</strain>
    </source>
</reference>
<dbReference type="Proteomes" id="UP000304953">
    <property type="component" value="Unassembled WGS sequence"/>
</dbReference>
<keyword evidence="2" id="KW-1185">Reference proteome</keyword>
<evidence type="ECO:0000313" key="2">
    <source>
        <dbReference type="Proteomes" id="UP000304953"/>
    </source>
</evidence>
<protein>
    <submittedName>
        <fullName evidence="1">Flagellar protein FliT</fullName>
    </submittedName>
</protein>
<keyword evidence="1" id="KW-0282">Flagellum</keyword>
<name>A0AC61RTY4_9FIRM</name>
<keyword evidence="1" id="KW-0969">Cilium</keyword>
<dbReference type="EMBL" id="SRYA01000034">
    <property type="protein sequence ID" value="TGY95140.1"/>
    <property type="molecule type" value="Genomic_DNA"/>
</dbReference>
<evidence type="ECO:0000313" key="1">
    <source>
        <dbReference type="EMBL" id="TGY95140.1"/>
    </source>
</evidence>
<keyword evidence="1" id="KW-0966">Cell projection</keyword>
<sequence length="158" mass="18706">MDNNYLDVMIQSLQKKIKILDGIIKKNKEQQKILEQEELDADAFEANIKSKSELVDQIDFLDQGFEELYGRVKAAIETEKQEHKEEIQLMQQLITEITEKSVTIQSDEIRNRRLVESRFAQERKKVRSKKNTSTVAKQYYKNMAKLNYVDAQFMDRKK</sequence>
<gene>
    <name evidence="1" type="ORF">E5329_16380</name>
</gene>
<organism evidence="1 2">
    <name type="scientific">Petralouisia muris</name>
    <dbReference type="NCBI Taxonomy" id="3032872"/>
    <lineage>
        <taxon>Bacteria</taxon>
        <taxon>Bacillati</taxon>
        <taxon>Bacillota</taxon>
        <taxon>Clostridia</taxon>
        <taxon>Lachnospirales</taxon>
        <taxon>Lachnospiraceae</taxon>
        <taxon>Petralouisia</taxon>
    </lineage>
</organism>
<accession>A0AC61RTY4</accession>